<organism evidence="1 2">
    <name type="scientific">Miniphocaeibacter halophilus</name>
    <dbReference type="NCBI Taxonomy" id="2931922"/>
    <lineage>
        <taxon>Bacteria</taxon>
        <taxon>Bacillati</taxon>
        <taxon>Bacillota</taxon>
        <taxon>Tissierellia</taxon>
        <taxon>Tissierellales</taxon>
        <taxon>Peptoniphilaceae</taxon>
        <taxon>Miniphocaeibacter</taxon>
    </lineage>
</organism>
<dbReference type="Proteomes" id="UP000595814">
    <property type="component" value="Chromosome"/>
</dbReference>
<dbReference type="EMBL" id="CP066744">
    <property type="protein sequence ID" value="QQK07623.1"/>
    <property type="molecule type" value="Genomic_DNA"/>
</dbReference>
<reference evidence="1 2" key="1">
    <citation type="journal article" date="2022" name="Int. J. Syst. Evol. Microbiol.">
        <title>Miniphocaeibacter halophilus sp. nov., an ammonium-tolerant acetate-producing bacterium isolated from a biogas system.</title>
        <authorList>
            <person name="Schnurer A."/>
            <person name="Singh A."/>
            <person name="Bi S."/>
            <person name="Qiao W."/>
            <person name="Westerholm M."/>
        </authorList>
    </citation>
    <scope>NUCLEOTIDE SEQUENCE [LARGE SCALE GENOMIC DNA]</scope>
    <source>
        <strain evidence="1 2">AMB_01</strain>
    </source>
</reference>
<evidence type="ECO:0000313" key="1">
    <source>
        <dbReference type="EMBL" id="QQK07623.1"/>
    </source>
</evidence>
<evidence type="ECO:0000313" key="2">
    <source>
        <dbReference type="Proteomes" id="UP000595814"/>
    </source>
</evidence>
<keyword evidence="2" id="KW-1185">Reference proteome</keyword>
<accession>A0AC61MTK1</accession>
<name>A0AC61MTK1_9FIRM</name>
<proteinExistence type="predicted"/>
<sequence>MAKKKKKKNKKNKYSKGLNPKNIVIVLTVLIFISYIFLIGNNTGFIGDFFKKYYFKLLGLGSYILPIIIIINSLVYIFNKLNKKLINIFLLLYGLFVISLILIDLNMNTGTILNMRLENSKILSSNYLGAGIIGAFITHYLLISIGKIGIYLLTIFYIIFSGIYIFNISFKELLEEIKQFFIGIANLFKKISNKIKKINIPNNNKSSIIKNNKSKNNNKNKIEVEDIVINDYSDNSPKSKNIIDNSNLEELDGEIEQLSVEDFSVEIEKETTPYKFPPLELLKDPYLSKGDSKDEVLNKAKKIESTLSSFGIDASVVEINKGPTVTCYELEPAPGVKVSKIVNLSDDLAMTLASSDIRIEAPIPGKSVVGIEVPNINKEDVYFKEIINSKEFMQINSLMPIALGKSISGKSIVTSIDKMPHLLIAGATGSGKSVCINTIIMSIIYKAKPDDVKMILIDPKVVELSVYNGIPHLAIPVVTNAKKANFALNWAVTEMERRYKIFSENYVRDIKSYNEKNSDNSLEKLPYIVIIIDELSDLMMVAAGEVEDSIARLAQMARACGIHLIVATQRPSVDVITGTIKANIPSRISFAVSSQIDSRTILDTSGAEKLLGKGDMLFFPSNVSKPVRIQGAFISDGEVEKIVSYLKNQNITDYDKNIIEDIDKKQEASENIQSTDELFKDAVKIILDENSASISLLQRKMKIGYARAGRLIDEMEEMGIVSGYEGSKPRKILVGKDYLKDIGE</sequence>
<gene>
    <name evidence="1" type="ORF">JFY71_10060</name>
</gene>
<protein>
    <submittedName>
        <fullName evidence="1">DNA translocase FtsK 4TM domain-containing protein</fullName>
    </submittedName>
</protein>